<dbReference type="GO" id="GO:0005886">
    <property type="term" value="C:plasma membrane"/>
    <property type="evidence" value="ECO:0007669"/>
    <property type="project" value="UniProtKB-SubCell"/>
</dbReference>
<dbReference type="Pfam" id="PF03458">
    <property type="entry name" value="Gly_transporter"/>
    <property type="match status" value="2"/>
</dbReference>
<comment type="similarity">
    <text evidence="2">Belongs to the UPF0126 family.</text>
</comment>
<comment type="subcellular location">
    <subcellularLocation>
        <location evidence="1">Cell membrane</location>
        <topology evidence="1">Multi-pass membrane protein</topology>
    </subcellularLocation>
</comment>
<accession>A0A0A7EEP8</accession>
<organism evidence="9 10">
    <name type="scientific">Pseudoalteromonas piratica</name>
    <dbReference type="NCBI Taxonomy" id="1348114"/>
    <lineage>
        <taxon>Bacteria</taxon>
        <taxon>Pseudomonadati</taxon>
        <taxon>Pseudomonadota</taxon>
        <taxon>Gammaproteobacteria</taxon>
        <taxon>Alteromonadales</taxon>
        <taxon>Pseudoalteromonadaceae</taxon>
        <taxon>Pseudoalteromonas</taxon>
    </lineage>
</organism>
<proteinExistence type="inferred from homology"/>
<feature type="transmembrane region" description="Helical" evidence="7">
    <location>
        <begin position="93"/>
        <end position="112"/>
    </location>
</feature>
<dbReference type="eggNOG" id="COG2860">
    <property type="taxonomic scope" value="Bacteria"/>
</dbReference>
<dbReference type="AlphaFoldDB" id="A0A0A7EEP8"/>
<name>A0A0A7EEP8_9GAMM</name>
<dbReference type="PANTHER" id="PTHR30506:SF3">
    <property type="entry name" value="UPF0126 INNER MEMBRANE PROTEIN YADS-RELATED"/>
    <property type="match status" value="1"/>
</dbReference>
<feature type="transmembrane region" description="Helical" evidence="7">
    <location>
        <begin position="6"/>
        <end position="25"/>
    </location>
</feature>
<dbReference type="HOGENOM" id="CLU_064906_2_1_6"/>
<dbReference type="Proteomes" id="UP000030341">
    <property type="component" value="Chromosome 1"/>
</dbReference>
<dbReference type="PANTHER" id="PTHR30506">
    <property type="entry name" value="INNER MEMBRANE PROTEIN"/>
    <property type="match status" value="1"/>
</dbReference>
<evidence type="ECO:0000256" key="1">
    <source>
        <dbReference type="ARBA" id="ARBA00004651"/>
    </source>
</evidence>
<evidence type="ECO:0000313" key="10">
    <source>
        <dbReference type="Proteomes" id="UP000030341"/>
    </source>
</evidence>
<evidence type="ECO:0000256" key="2">
    <source>
        <dbReference type="ARBA" id="ARBA00008193"/>
    </source>
</evidence>
<dbReference type="STRING" id="1348114.OM33_04590"/>
<keyword evidence="6 7" id="KW-0472">Membrane</keyword>
<evidence type="ECO:0000256" key="7">
    <source>
        <dbReference type="SAM" id="Phobius"/>
    </source>
</evidence>
<evidence type="ECO:0000313" key="9">
    <source>
        <dbReference type="EMBL" id="AIY64502.1"/>
    </source>
</evidence>
<protein>
    <submittedName>
        <fullName evidence="9">Membrane protein</fullName>
    </submittedName>
</protein>
<dbReference type="OrthoDB" id="9791874at2"/>
<evidence type="ECO:0000259" key="8">
    <source>
        <dbReference type="Pfam" id="PF03458"/>
    </source>
</evidence>
<evidence type="ECO:0000256" key="6">
    <source>
        <dbReference type="ARBA" id="ARBA00023136"/>
    </source>
</evidence>
<dbReference type="RefSeq" id="WP_038639292.1">
    <property type="nucleotide sequence ID" value="NZ_CP009888.1"/>
</dbReference>
<keyword evidence="5 7" id="KW-1133">Transmembrane helix</keyword>
<evidence type="ECO:0000256" key="4">
    <source>
        <dbReference type="ARBA" id="ARBA00022692"/>
    </source>
</evidence>
<feature type="transmembrane region" description="Helical" evidence="7">
    <location>
        <begin position="32"/>
        <end position="52"/>
    </location>
</feature>
<keyword evidence="3" id="KW-1003">Cell membrane</keyword>
<keyword evidence="10" id="KW-1185">Reference proteome</keyword>
<feature type="transmembrane region" description="Helical" evidence="7">
    <location>
        <begin position="118"/>
        <end position="138"/>
    </location>
</feature>
<gene>
    <name evidence="9" type="ORF">OM33_04590</name>
</gene>
<keyword evidence="4 7" id="KW-0812">Transmembrane</keyword>
<feature type="domain" description="Glycine transporter" evidence="8">
    <location>
        <begin position="93"/>
        <end position="163"/>
    </location>
</feature>
<dbReference type="InterPro" id="IPR005115">
    <property type="entry name" value="Gly_transporter"/>
</dbReference>
<dbReference type="KEGG" id="pseo:OM33_04590"/>
<evidence type="ECO:0000256" key="5">
    <source>
        <dbReference type="ARBA" id="ARBA00022989"/>
    </source>
</evidence>
<feature type="domain" description="Glycine transporter" evidence="8">
    <location>
        <begin position="7"/>
        <end position="79"/>
    </location>
</feature>
<feature type="transmembrane region" description="Helical" evidence="7">
    <location>
        <begin position="174"/>
        <end position="195"/>
    </location>
</feature>
<feature type="transmembrane region" description="Helical" evidence="7">
    <location>
        <begin position="64"/>
        <end position="81"/>
    </location>
</feature>
<sequence length="207" mass="22257">MDSLFHWIDLVGVAVFAISGALVAYKKKLDGFGVIVLASVTAIGGGTTRDVILDVPVFWLKDPTYLISIFFASVITIIWLNKQRGFPQILLEIADALGLAFFVVMGVQKALSLGMPDLTAVVMGTITGCFGGMIRDVLARTTPMVLKSELYATTCIFGGILYTQSINLGASTNIAMLLGMIGTLGLRAGAIKWGWSLPVFKYNKIDK</sequence>
<reference evidence="9 10" key="1">
    <citation type="submission" date="2014-11" db="EMBL/GenBank/DDBJ databases">
        <title>Complete Genome Sequence of Pseudoalteromonas sp. Strain OCN003 Isolated from Kaneohe Bay, Oahu, Hawaii.</title>
        <authorList>
            <person name="Beurmann S."/>
            <person name="Videau P."/>
            <person name="Ushijima B."/>
            <person name="Smith A.M."/>
            <person name="Aeby G.S."/>
            <person name="Callahan S.M."/>
            <person name="Belcaid M."/>
        </authorList>
    </citation>
    <scope>NUCLEOTIDE SEQUENCE [LARGE SCALE GENOMIC DNA]</scope>
    <source>
        <strain evidence="9 10">OCN003</strain>
    </source>
</reference>
<evidence type="ECO:0000256" key="3">
    <source>
        <dbReference type="ARBA" id="ARBA00022475"/>
    </source>
</evidence>
<dbReference type="EMBL" id="CP009888">
    <property type="protein sequence ID" value="AIY64502.1"/>
    <property type="molecule type" value="Genomic_DNA"/>
</dbReference>